<feature type="region of interest" description="Disordered" evidence="13">
    <location>
        <begin position="2284"/>
        <end position="2312"/>
    </location>
</feature>
<feature type="region of interest" description="Disordered" evidence="13">
    <location>
        <begin position="519"/>
        <end position="565"/>
    </location>
</feature>
<feature type="compositionally biased region" description="Polar residues" evidence="13">
    <location>
        <begin position="2480"/>
        <end position="2495"/>
    </location>
</feature>
<dbReference type="FunFam" id="2.170.140.10:FF:000005">
    <property type="entry name" value="Acidic mammalian chitinase"/>
    <property type="match status" value="1"/>
</dbReference>
<dbReference type="InterPro" id="IPR036508">
    <property type="entry name" value="Chitin-bd_dom_sf"/>
</dbReference>
<gene>
    <name evidence="16" type="ORF">WN48_02610</name>
</gene>
<feature type="domain" description="Chitin-binding type-2" evidence="14">
    <location>
        <begin position="432"/>
        <end position="493"/>
    </location>
</feature>
<feature type="region of interest" description="Disordered" evidence="13">
    <location>
        <begin position="2090"/>
        <end position="2119"/>
    </location>
</feature>
<dbReference type="EMBL" id="KQ776210">
    <property type="protein sequence ID" value="OAD52209.1"/>
    <property type="molecule type" value="Genomic_DNA"/>
</dbReference>
<evidence type="ECO:0000313" key="17">
    <source>
        <dbReference type="Proteomes" id="UP000250275"/>
    </source>
</evidence>
<feature type="region of interest" description="Disordered" evidence="13">
    <location>
        <begin position="383"/>
        <end position="435"/>
    </location>
</feature>
<dbReference type="Pfam" id="PF01607">
    <property type="entry name" value="CBM_14"/>
    <property type="match status" value="2"/>
</dbReference>
<feature type="compositionally biased region" description="Basic and acidic residues" evidence="13">
    <location>
        <begin position="554"/>
        <end position="565"/>
    </location>
</feature>
<feature type="compositionally biased region" description="Polar residues" evidence="13">
    <location>
        <begin position="1831"/>
        <end position="1842"/>
    </location>
</feature>
<keyword evidence="8" id="KW-1015">Disulfide bond</keyword>
<feature type="compositionally biased region" description="Basic and acidic residues" evidence="13">
    <location>
        <begin position="971"/>
        <end position="989"/>
    </location>
</feature>
<dbReference type="SUPFAM" id="SSF54556">
    <property type="entry name" value="Chitinase insertion domain"/>
    <property type="match status" value="1"/>
</dbReference>
<feature type="compositionally biased region" description="Polar residues" evidence="13">
    <location>
        <begin position="902"/>
        <end position="912"/>
    </location>
</feature>
<dbReference type="InterPro" id="IPR017853">
    <property type="entry name" value="GH"/>
</dbReference>
<feature type="region of interest" description="Disordered" evidence="13">
    <location>
        <begin position="1831"/>
        <end position="1857"/>
    </location>
</feature>
<feature type="compositionally biased region" description="Polar residues" evidence="13">
    <location>
        <begin position="1690"/>
        <end position="1700"/>
    </location>
</feature>
<evidence type="ECO:0000256" key="7">
    <source>
        <dbReference type="ARBA" id="ARBA00023024"/>
    </source>
</evidence>
<evidence type="ECO:0000256" key="2">
    <source>
        <dbReference type="ARBA" id="ARBA00009121"/>
    </source>
</evidence>
<dbReference type="OrthoDB" id="73875at2759"/>
<feature type="domain" description="Chitin-binding type-2" evidence="14">
    <location>
        <begin position="2669"/>
        <end position="2728"/>
    </location>
</feature>
<name>A0A310S7S5_9HYME</name>
<dbReference type="GO" id="GO:0006032">
    <property type="term" value="P:chitin catabolic process"/>
    <property type="evidence" value="ECO:0007669"/>
    <property type="project" value="UniProtKB-KW"/>
</dbReference>
<accession>A0A310S7S5</accession>
<feature type="compositionally biased region" description="Acidic residues" evidence="13">
    <location>
        <begin position="1847"/>
        <end position="1857"/>
    </location>
</feature>
<evidence type="ECO:0000259" key="14">
    <source>
        <dbReference type="PROSITE" id="PS50940"/>
    </source>
</evidence>
<dbReference type="PANTHER" id="PTHR11177:SF399">
    <property type="entry name" value="CHITINASE 6, ISOFORM C"/>
    <property type="match status" value="1"/>
</dbReference>
<evidence type="ECO:0000256" key="9">
    <source>
        <dbReference type="ARBA" id="ARBA00023277"/>
    </source>
</evidence>
<keyword evidence="5" id="KW-0732">Signal</keyword>
<keyword evidence="10 12" id="KW-0326">Glycosidase</keyword>
<evidence type="ECO:0000256" key="1">
    <source>
        <dbReference type="ARBA" id="ARBA00000822"/>
    </source>
</evidence>
<feature type="domain" description="GH18" evidence="15">
    <location>
        <begin position="10"/>
        <end position="387"/>
    </location>
</feature>
<feature type="region of interest" description="Disordered" evidence="13">
    <location>
        <begin position="2324"/>
        <end position="2377"/>
    </location>
</feature>
<dbReference type="SUPFAM" id="SSF57625">
    <property type="entry name" value="Invertebrate chitin-binding proteins"/>
    <property type="match status" value="2"/>
</dbReference>
<dbReference type="InterPro" id="IPR002557">
    <property type="entry name" value="Chitin-bd_dom"/>
</dbReference>
<dbReference type="PANTHER" id="PTHR11177">
    <property type="entry name" value="CHITINASE"/>
    <property type="match status" value="1"/>
</dbReference>
<dbReference type="SMART" id="SM00494">
    <property type="entry name" value="ChtBD2"/>
    <property type="match status" value="2"/>
</dbReference>
<feature type="region of interest" description="Disordered" evidence="13">
    <location>
        <begin position="600"/>
        <end position="711"/>
    </location>
</feature>
<dbReference type="Proteomes" id="UP000250275">
    <property type="component" value="Unassembled WGS sequence"/>
</dbReference>
<dbReference type="GO" id="GO:0000272">
    <property type="term" value="P:polysaccharide catabolic process"/>
    <property type="evidence" value="ECO:0007669"/>
    <property type="project" value="UniProtKB-KW"/>
</dbReference>
<keyword evidence="4" id="KW-0147">Chitin-binding</keyword>
<evidence type="ECO:0000256" key="12">
    <source>
        <dbReference type="RuleBase" id="RU000489"/>
    </source>
</evidence>
<dbReference type="EC" id="3.2.1.14" evidence="3"/>
<feature type="compositionally biased region" description="Polar residues" evidence="13">
    <location>
        <begin position="933"/>
        <end position="944"/>
    </location>
</feature>
<feature type="non-terminal residue" evidence="16">
    <location>
        <position position="1"/>
    </location>
</feature>
<dbReference type="Pfam" id="PF00704">
    <property type="entry name" value="Glyco_hydro_18"/>
    <property type="match status" value="1"/>
</dbReference>
<evidence type="ECO:0000256" key="6">
    <source>
        <dbReference type="ARBA" id="ARBA00022801"/>
    </source>
</evidence>
<sequence>DLSYTGNAERKIVCYYTSWSIYRPGTAKFSPQNINPYLCTHLIYAFGGFTKDNALKPFDKYQDIEKGGYAKFNGLKTYNKNLKTLLAIGGWNEGSSRFSPMFADPDRRREFVKNTIKFLRKNHFDGLDLDWEYPASREGGKPRDKDNYASLVQELREEFERESSKTGRPRLLVSLAMPAGIEHIEKGYDIPRLNEYLDFINLLSYDYHSSYDPAVNHHAPLYPLEEDNEYSYDTELTIDYTVNYLLKNGATPEKLVLGIPTYGRTYTLFNQDATDLGSPADGPGTKGDATGEKGYLAYYEICENLEQSDDWEVVQPNPKAMGPYAYKGDQWVGYDDVEMVRLKAKYANEKKLGGIMFWTIDNDDFRGKCHGRPYPLIETAKETLLTDSSTSNRNRRKPIRRKEQTNDDSKEESLSNRLTTPEPPTTPDPGTDFKCEDEGFFPHPRDCKKYFWCLESGPGGLGVVAHQFTCPSGLVFNKAADSCDYPRNVACPKSKPSQSTVSTTRAPITAATSRTTYLYSTTRRSTSEKLNTEEDYENKSSTTTTTEAPSTTSKTDKHVAQKEIDIADEEDPKVIKELIMLIKKAGGIEQLEKQLLLQNKSPNNTASSGSENATPATISRTLYERVLNRQAGKIANRQRTPTNANGPGKAQFEGLDEVPEVKGLRRSQKPQYVTIERSKPSTKEPPTEDEDVDEEDVDEDNTDVASSEEQTISNPFLTSSTQRATPNYINIRRPRPSTSRYVSVQRFRSTTPQSTEAVSEVASTSQSPITESVVSSEPPKIDQQVDTTTTTAVINIQPSIGLSSTPNDILIDPETEKPISTTTPEASSTTESVRLVEDSATEILLTTAPASSSTLSSPNTRISTATVSQPRPFGFNRRNRPSTEPTTTPLPSSNDQTRFKVSISSRNHTRSSPLVGRGRLRPKQENAGRNEPINENEQIESSRNVVEETPRSRGRSRGRGVSRYTPPTFRGKTEDPSDSVVRERTRTKENPTSTTINSDPPRRRFRRPTSRSTESTKVNELEDSPIVRIAQSYPRRSLSSRSGNVVKDEVDNEKITNIKVFKKPVSVNRDIYARTKYTRKRNNVETDLFANRSLNDTAATTVITTERPIVNSIDEVDQNSPQMTTTPRAQETTVSLDIETNTVETARTTESVVENEVVAVTDNNESDGREGLDEDLTTTSSSIKIENIDPDVIKIVFPMNSTEANIEGNVNAVPKRRKVVLRRRPVSTSTTAAREEEVENKPVPRRRKVIKRLRPVQNTASTVEDSSAEKDQILLRFESTTAKEDSTDTVAAEISDASTESFSSAMTETVAGTTDFDATNGFTEVTLETTPTAETMIDDSGFSNSDIITMASTIIDNITAIATESTTKEEESLTELGTTESTTSNFLINLTETDDILGETLPLRSDLDTSPTNSYDSVSQSTVSSFQPNRRLEVYNRTYYLDSRYVRKKFVRRRPIGSPPTENTTNNRHPITLTSTDVSSSNERGDLEVLSKRRKSLFVRRRPVSSTTTRTTRLIEQDLITDDKFDDEEDLRLEGQNESENATLRINRAHDETLYPAALSNGKESEEFWNHYTTSSNNGKHLYSVTPQRGITLYETSAKDVETALFENEETHRSSSNLSPEIGPRYRVPASLKKTVSTQGLYYLDSSSEDSEETSNLRTKYQNFRQPRTRYKYHEITRNRGEAKEESVPDATQSPSFDSSTHVRTRFYAKRPVSSTEPPVTETLIPAKKFDYAADAYRRQQSRRTTPRMQGEDSTTLTSLNEERAEVQNLVDGDYVTTPSPQPLVTRLVTSVEESATTERQKILIKTKYSSLTSTTKIPLQTTVARLDYPSTTVSPISGTLERSTDSSDEANEDESINEIRQAQVERSTLPIEGEFLYQARFTTESHESSTIEIESVASSEVNRLPTLKELIGYQTNNYTSSPSPIFLSLFPLKTKNKEVLSREKDANSILEETTVREDIISNDTESKSWMTNKHDKKEERSNTVQNDLDLSIDDIDAYYVDDNSAVDDDDTSLTNKKRIDREGPLTTTLKPTTMRGIPLVNLLKSKVPRGFYVTRSETEHPISEKLEDEALTTEFTTPLIERNYNVPDKIERPDMDRKMDSDLQDDDEENSKSSTEVTLNSYLSKNNNGDVVRIKDEVDSATSLMDQEHTEKYIPTTPDVSSIVDFTEIENLEKDITSSASSAITIPIHPTPITSTPSSPTEPEPSIVSKSIDTMTETSLTNNNNNTNDNSIVTDETTSISVTEVQSNVVSRTSVSEPVTEAELYSENRTYAADLENGYSTNGKIGKTYTDEDGKNSTRNNEDSKLTSSLTTTTFSSTSVAELVEAPTTRTERTLNKSNLRRQKTRFNPSYEFGRKSGNRHYVSPAAKEGQEDSIEEVRTQYPRRRIINYRKSQRRRVVTTRTTNNSLVYETTTRYVKKTKANNRVRNLNDRERSYKEETSVGKKLMPKTYQTGNKAVFKEEHLRIEENIDRFEPEVNSSKNTVTTRTPGNLPSTRLRKPSTFNSTSLQSKTANTFANHRKTHLTDGKFQTHVNETLDAMDERTETPKPEKDIDQSSRAQEIAVTLADPPSPQSSATGRPLLRNALRRKISTTVAPRTDATTSRATLRFTPTHRGRQKAKTKDKTQQNVTTRPIRPPVIDYDYYEDEEEPVIGKSNFNGKLFLTNKGTIRCLDQGNFPHPDSCKKFITCAKMVNGLVIGAEYTCPDKLSFDPVGGICNWSAGLGCKE</sequence>
<keyword evidence="7" id="KW-0146">Chitin degradation</keyword>
<feature type="region of interest" description="Disordered" evidence="13">
    <location>
        <begin position="1679"/>
        <end position="1700"/>
    </location>
</feature>
<reference evidence="16 17" key="1">
    <citation type="submission" date="2015-07" db="EMBL/GenBank/DDBJ databases">
        <title>The genome of Eufriesea mexicana.</title>
        <authorList>
            <person name="Pan H."/>
            <person name="Kapheim K."/>
        </authorList>
    </citation>
    <scope>NUCLEOTIDE SEQUENCE [LARGE SCALE GENOMIC DNA]</scope>
    <source>
        <strain evidence="16">0111107269</strain>
        <tissue evidence="16">Whole body</tissue>
    </source>
</reference>
<feature type="region of interest" description="Disordered" evidence="13">
    <location>
        <begin position="1453"/>
        <end position="1486"/>
    </location>
</feature>
<feature type="region of interest" description="Disordered" evidence="13">
    <location>
        <begin position="2480"/>
        <end position="2508"/>
    </location>
</feature>
<dbReference type="InterPro" id="IPR029070">
    <property type="entry name" value="Chitinase_insertion_sf"/>
</dbReference>
<dbReference type="SUPFAM" id="SSF51445">
    <property type="entry name" value="(Trans)glycosidases"/>
    <property type="match status" value="1"/>
</dbReference>
<feature type="region of interest" description="Disordered" evidence="13">
    <location>
        <begin position="1402"/>
        <end position="1422"/>
    </location>
</feature>
<evidence type="ECO:0000256" key="11">
    <source>
        <dbReference type="ARBA" id="ARBA00023326"/>
    </source>
</evidence>
<keyword evidence="9" id="KW-0119">Carbohydrate metabolism</keyword>
<feature type="compositionally biased region" description="Basic and acidic residues" evidence="13">
    <location>
        <begin position="2090"/>
        <end position="2102"/>
    </location>
</feature>
<keyword evidence="11" id="KW-0624">Polysaccharide degradation</keyword>
<dbReference type="PROSITE" id="PS01095">
    <property type="entry name" value="GH18_1"/>
    <property type="match status" value="1"/>
</dbReference>
<feature type="non-terminal residue" evidence="16">
    <location>
        <position position="2728"/>
    </location>
</feature>
<feature type="compositionally biased region" description="Low complexity" evidence="13">
    <location>
        <begin position="847"/>
        <end position="858"/>
    </location>
</feature>
<evidence type="ECO:0000256" key="8">
    <source>
        <dbReference type="ARBA" id="ARBA00023157"/>
    </source>
</evidence>
<proteinExistence type="inferred from homology"/>
<feature type="region of interest" description="Disordered" evidence="13">
    <location>
        <begin position="1222"/>
        <end position="1242"/>
    </location>
</feature>
<feature type="compositionally biased region" description="Acidic residues" evidence="13">
    <location>
        <begin position="687"/>
        <end position="702"/>
    </location>
</feature>
<dbReference type="InterPro" id="IPR011583">
    <property type="entry name" value="Chitinase_II/V-like_cat"/>
</dbReference>
<dbReference type="InterPro" id="IPR001579">
    <property type="entry name" value="Glyco_hydro_18_chit_AS"/>
</dbReference>
<dbReference type="GO" id="GO:0008843">
    <property type="term" value="F:endochitinase activity"/>
    <property type="evidence" value="ECO:0007669"/>
    <property type="project" value="UniProtKB-EC"/>
</dbReference>
<dbReference type="PROSITE" id="PS51910">
    <property type="entry name" value="GH18_2"/>
    <property type="match status" value="1"/>
</dbReference>
<keyword evidence="17" id="KW-1185">Reference proteome</keyword>
<evidence type="ECO:0000256" key="13">
    <source>
        <dbReference type="SAM" id="MobiDB-lite"/>
    </source>
</evidence>
<dbReference type="InterPro" id="IPR050314">
    <property type="entry name" value="Glycosyl_Hydrlase_18"/>
</dbReference>
<dbReference type="Gene3D" id="2.170.140.10">
    <property type="entry name" value="Chitin binding domain"/>
    <property type="match status" value="2"/>
</dbReference>
<feature type="compositionally biased region" description="Basic and acidic residues" evidence="13">
    <location>
        <begin position="2290"/>
        <end position="2306"/>
    </location>
</feature>
<dbReference type="FunFam" id="3.10.50.10:FF:000004">
    <property type="entry name" value="Chitinase 5"/>
    <property type="match status" value="1"/>
</dbReference>
<evidence type="ECO:0000313" key="16">
    <source>
        <dbReference type="EMBL" id="OAD52209.1"/>
    </source>
</evidence>
<dbReference type="FunFam" id="3.20.20.80:FF:000007">
    <property type="entry name" value="Acidic mammalian chitinase"/>
    <property type="match status" value="1"/>
</dbReference>
<dbReference type="PROSITE" id="PS50940">
    <property type="entry name" value="CHIT_BIND_II"/>
    <property type="match status" value="2"/>
</dbReference>
<feature type="compositionally biased region" description="Polar residues" evidence="13">
    <location>
        <begin position="600"/>
        <end position="620"/>
    </location>
</feature>
<dbReference type="GO" id="GO:0008061">
    <property type="term" value="F:chitin binding"/>
    <property type="evidence" value="ECO:0007669"/>
    <property type="project" value="UniProtKB-KW"/>
</dbReference>
<feature type="compositionally biased region" description="Polar residues" evidence="13">
    <location>
        <begin position="859"/>
        <end position="869"/>
    </location>
</feature>
<dbReference type="GO" id="GO:0005576">
    <property type="term" value="C:extracellular region"/>
    <property type="evidence" value="ECO:0007669"/>
    <property type="project" value="InterPro"/>
</dbReference>
<dbReference type="SMART" id="SM00636">
    <property type="entry name" value="Glyco_18"/>
    <property type="match status" value="1"/>
</dbReference>
<evidence type="ECO:0000256" key="5">
    <source>
        <dbReference type="ARBA" id="ARBA00022729"/>
    </source>
</evidence>
<protein>
    <recommendedName>
        <fullName evidence="3">chitinase</fullName>
        <ecNumber evidence="3">3.2.1.14</ecNumber>
    </recommendedName>
</protein>
<organism evidence="16 17">
    <name type="scientific">Eufriesea mexicana</name>
    <dbReference type="NCBI Taxonomy" id="516756"/>
    <lineage>
        <taxon>Eukaryota</taxon>
        <taxon>Metazoa</taxon>
        <taxon>Ecdysozoa</taxon>
        <taxon>Arthropoda</taxon>
        <taxon>Hexapoda</taxon>
        <taxon>Insecta</taxon>
        <taxon>Pterygota</taxon>
        <taxon>Neoptera</taxon>
        <taxon>Endopterygota</taxon>
        <taxon>Hymenoptera</taxon>
        <taxon>Apocrita</taxon>
        <taxon>Aculeata</taxon>
        <taxon>Apoidea</taxon>
        <taxon>Anthophila</taxon>
        <taxon>Apidae</taxon>
        <taxon>Eufriesea</taxon>
    </lineage>
</organism>
<dbReference type="Gene3D" id="3.10.50.10">
    <property type="match status" value="1"/>
</dbReference>
<comment type="catalytic activity">
    <reaction evidence="1">
        <text>Random endo-hydrolysis of N-acetyl-beta-D-glucosaminide (1-&gt;4)-beta-linkages in chitin and chitodextrins.</text>
        <dbReference type="EC" id="3.2.1.14"/>
    </reaction>
</comment>
<feature type="compositionally biased region" description="Low complexity" evidence="13">
    <location>
        <begin position="870"/>
        <end position="893"/>
    </location>
</feature>
<dbReference type="InterPro" id="IPR001223">
    <property type="entry name" value="Glyco_hydro18_cat"/>
</dbReference>
<dbReference type="CDD" id="cd02872">
    <property type="entry name" value="GH18_chitolectin_chitotriosidase"/>
    <property type="match status" value="1"/>
</dbReference>
<evidence type="ECO:0000256" key="4">
    <source>
        <dbReference type="ARBA" id="ARBA00022669"/>
    </source>
</evidence>
<feature type="compositionally biased region" description="Polar residues" evidence="13">
    <location>
        <begin position="1460"/>
        <end position="1482"/>
    </location>
</feature>
<feature type="compositionally biased region" description="Basic and acidic residues" evidence="13">
    <location>
        <begin position="676"/>
        <end position="686"/>
    </location>
</feature>
<feature type="compositionally biased region" description="Polar residues" evidence="13">
    <location>
        <begin position="747"/>
        <end position="775"/>
    </location>
</feature>
<feature type="compositionally biased region" description="Basic and acidic residues" evidence="13">
    <location>
        <begin position="1233"/>
        <end position="1242"/>
    </location>
</feature>
<keyword evidence="6 12" id="KW-0378">Hydrolase</keyword>
<evidence type="ECO:0000259" key="15">
    <source>
        <dbReference type="PROSITE" id="PS51910"/>
    </source>
</evidence>
<comment type="similarity">
    <text evidence="2">Belongs to the glycosyl hydrolase 18 family. Chitinase class II subfamily.</text>
</comment>
<evidence type="ECO:0000256" key="3">
    <source>
        <dbReference type="ARBA" id="ARBA00012729"/>
    </source>
</evidence>
<dbReference type="Gene3D" id="3.20.20.80">
    <property type="entry name" value="Glycosidases"/>
    <property type="match status" value="1"/>
</dbReference>
<evidence type="ECO:0000256" key="10">
    <source>
        <dbReference type="ARBA" id="ARBA00023295"/>
    </source>
</evidence>
<feature type="region of interest" description="Disordered" evidence="13">
    <location>
        <begin position="747"/>
        <end position="780"/>
    </location>
</feature>
<feature type="region of interest" description="Disordered" evidence="13">
    <location>
        <begin position="847"/>
        <end position="1020"/>
    </location>
</feature>
<feature type="compositionally biased region" description="Basic and acidic residues" evidence="13">
    <location>
        <begin position="401"/>
        <end position="414"/>
    </location>
</feature>
<feature type="compositionally biased region" description="Low complexity" evidence="13">
    <location>
        <begin position="540"/>
        <end position="553"/>
    </location>
</feature>